<dbReference type="PANTHER" id="PTHR30535:SF34">
    <property type="entry name" value="MOLYBDATE-BINDING PROTEIN MOLA"/>
    <property type="match status" value="1"/>
</dbReference>
<reference evidence="3" key="1">
    <citation type="submission" date="2020-04" db="EMBL/GenBank/DDBJ databases">
        <title>Description of novel Gluconacetobacter.</title>
        <authorList>
            <person name="Sombolestani A."/>
        </authorList>
    </citation>
    <scope>NUCLEOTIDE SEQUENCE [LARGE SCALE GENOMIC DNA]</scope>
    <source>
        <strain evidence="3">LMG 1745</strain>
    </source>
</reference>
<keyword evidence="3" id="KW-1185">Reference proteome</keyword>
<dbReference type="RefSeq" id="WP_194261011.1">
    <property type="nucleotide sequence ID" value="NZ_JABCQH010000001.1"/>
</dbReference>
<dbReference type="InterPro" id="IPR002491">
    <property type="entry name" value="ABC_transptr_periplasmic_BD"/>
</dbReference>
<comment type="caution">
    <text evidence="2">The sequence shown here is derived from an EMBL/GenBank/DDBJ whole genome shotgun (WGS) entry which is preliminary data.</text>
</comment>
<dbReference type="CDD" id="cd00636">
    <property type="entry name" value="TroA-like"/>
    <property type="match status" value="1"/>
</dbReference>
<feature type="domain" description="Fe/B12 periplasmic-binding" evidence="1">
    <location>
        <begin position="54"/>
        <end position="302"/>
    </location>
</feature>
<dbReference type="EMBL" id="JABCQH010000001">
    <property type="protein sequence ID" value="MBF0886979.1"/>
    <property type="molecule type" value="Genomic_DNA"/>
</dbReference>
<dbReference type="PANTHER" id="PTHR30535">
    <property type="entry name" value="VITAMIN B12-BINDING PROTEIN"/>
    <property type="match status" value="1"/>
</dbReference>
<proteinExistence type="predicted"/>
<dbReference type="InterPro" id="IPR050902">
    <property type="entry name" value="ABC_Transporter_SBP"/>
</dbReference>
<evidence type="ECO:0000313" key="2">
    <source>
        <dbReference type="EMBL" id="MBF0886979.1"/>
    </source>
</evidence>
<gene>
    <name evidence="2" type="ORF">HKD19_00255</name>
</gene>
<dbReference type="Pfam" id="PF01497">
    <property type="entry name" value="Peripla_BP_2"/>
    <property type="match status" value="1"/>
</dbReference>
<sequence>MKTRSATSSRAGLSTAVSRLAFKAFLRVLSAPAAVLLLSGALAGSACAGPVRTRIVSLNLCTDELLLELADPSHILGLSPLATDCAESVRCELAQTYPVQRPDGENLVATHPDLVLDGTWHRLTAALVTGALHVPFVQLPSIASLADIPVQIRTVAHAIGEEARGEDMIRAFEERLENLHPAQPEKILTATVIGANLAGEEGGLISDLLKRAGFRLSASERPDGTIALETLIAHPPDLLVTDMISESSSLAENVVHHPALQGRFTGAHRLALPGRLTMCGTPETLDALEALVAAHDRLTAAEPSP</sequence>
<evidence type="ECO:0000313" key="3">
    <source>
        <dbReference type="Proteomes" id="UP000662701"/>
    </source>
</evidence>
<protein>
    <submittedName>
        <fullName evidence="2">ABC transporter substrate-binding protein</fullName>
    </submittedName>
</protein>
<dbReference type="SUPFAM" id="SSF53807">
    <property type="entry name" value="Helical backbone' metal receptor"/>
    <property type="match status" value="1"/>
</dbReference>
<accession>A0ABR9YR20</accession>
<dbReference type="PROSITE" id="PS50983">
    <property type="entry name" value="FE_B12_PBP"/>
    <property type="match status" value="1"/>
</dbReference>
<reference evidence="2 3" key="2">
    <citation type="submission" date="2020-11" db="EMBL/GenBank/DDBJ databases">
        <title>Description of novel Gluconobacter species.</title>
        <authorList>
            <person name="Cleenwerck I."/>
            <person name="Cnockaert M."/>
            <person name="Borremans W."/>
            <person name="Wieme A.D."/>
            <person name="De Vuyst L."/>
            <person name="Vandamme P."/>
        </authorList>
    </citation>
    <scope>NUCLEOTIDE SEQUENCE [LARGE SCALE GENOMIC DNA]</scope>
    <source>
        <strain evidence="2 3">LMG 1745</strain>
    </source>
</reference>
<evidence type="ECO:0000259" key="1">
    <source>
        <dbReference type="PROSITE" id="PS50983"/>
    </source>
</evidence>
<organism evidence="2 3">
    <name type="scientific">Gluconobacter cadivus</name>
    <dbReference type="NCBI Taxonomy" id="2728101"/>
    <lineage>
        <taxon>Bacteria</taxon>
        <taxon>Pseudomonadati</taxon>
        <taxon>Pseudomonadota</taxon>
        <taxon>Alphaproteobacteria</taxon>
        <taxon>Acetobacterales</taxon>
        <taxon>Acetobacteraceae</taxon>
        <taxon>Gluconobacter</taxon>
    </lineage>
</organism>
<dbReference type="Gene3D" id="3.40.50.1980">
    <property type="entry name" value="Nitrogenase molybdenum iron protein domain"/>
    <property type="match status" value="1"/>
</dbReference>
<dbReference type="Proteomes" id="UP000662701">
    <property type="component" value="Unassembled WGS sequence"/>
</dbReference>
<name>A0ABR9YR20_9PROT</name>